<comment type="caution">
    <text evidence="1">The sequence shown here is derived from an EMBL/GenBank/DDBJ whole genome shotgun (WGS) entry which is preliminary data.</text>
</comment>
<evidence type="ECO:0000313" key="2">
    <source>
        <dbReference type="Proteomes" id="UP000198211"/>
    </source>
</evidence>
<name>A0A225V7J3_9STRA</name>
<reference evidence="2" key="1">
    <citation type="submission" date="2017-03" db="EMBL/GenBank/DDBJ databases">
        <title>Phytopthora megakarya and P. palmivora, two closely related causual agents of cacao black pod achieved similar genome size and gene model numbers by different mechanisms.</title>
        <authorList>
            <person name="Ali S."/>
            <person name="Shao J."/>
            <person name="Larry D.J."/>
            <person name="Kronmiller B."/>
            <person name="Shen D."/>
            <person name="Strem M.D."/>
            <person name="Melnick R.L."/>
            <person name="Guiltinan M.J."/>
            <person name="Tyler B.M."/>
            <person name="Meinhardt L.W."/>
            <person name="Bailey B.A."/>
        </authorList>
    </citation>
    <scope>NUCLEOTIDE SEQUENCE [LARGE SCALE GENOMIC DNA]</scope>
    <source>
        <strain evidence="2">zdho120</strain>
    </source>
</reference>
<protein>
    <submittedName>
        <fullName evidence="1">Uncharacterized protein</fullName>
    </submittedName>
</protein>
<sequence length="308" mass="35219">MAQYMREPLLVLDVNEHEDAHVQRYMYKSYRLENGSDHESGYVEALSDRDARYAELLDPSYEWRDSINRLAPGEDIDLQEVNLLERGTDIDAVVIKSRPMDERLRIVLARRGLPTLNKQELDERLLDATVCTEEQLIHEAYGIDVYASNSQSDDNDSRHSSRPIKRASRMATGTLLKVPTSGYFDSIHSTKSSLMTDPPLSYLVRPIVKDLAGLGIPAMKRTQTDVKTIREWLLGKPRALRHLFAYLPYPELQAKMWPHTDLLAWGKAEIHQEQTISALRLKLRQFGNGFLENQARSGISSLTSRIQN</sequence>
<dbReference type="Proteomes" id="UP000198211">
    <property type="component" value="Unassembled WGS sequence"/>
</dbReference>
<keyword evidence="2" id="KW-1185">Reference proteome</keyword>
<proteinExistence type="predicted"/>
<dbReference type="OrthoDB" id="128530at2759"/>
<accession>A0A225V7J3</accession>
<gene>
    <name evidence="1" type="ORF">PHMEG_00027301</name>
</gene>
<evidence type="ECO:0000313" key="1">
    <source>
        <dbReference type="EMBL" id="OWZ01333.1"/>
    </source>
</evidence>
<dbReference type="EMBL" id="NBNE01006932">
    <property type="protein sequence ID" value="OWZ01333.1"/>
    <property type="molecule type" value="Genomic_DNA"/>
</dbReference>
<organism evidence="1 2">
    <name type="scientific">Phytophthora megakarya</name>
    <dbReference type="NCBI Taxonomy" id="4795"/>
    <lineage>
        <taxon>Eukaryota</taxon>
        <taxon>Sar</taxon>
        <taxon>Stramenopiles</taxon>
        <taxon>Oomycota</taxon>
        <taxon>Peronosporomycetes</taxon>
        <taxon>Peronosporales</taxon>
        <taxon>Peronosporaceae</taxon>
        <taxon>Phytophthora</taxon>
    </lineage>
</organism>
<dbReference type="AlphaFoldDB" id="A0A225V7J3"/>